<accession>A0AAN9P568</accession>
<comment type="caution">
    <text evidence="1">The sequence shown here is derived from an EMBL/GenBank/DDBJ whole genome shotgun (WGS) entry which is preliminary data.</text>
</comment>
<evidence type="ECO:0000313" key="2">
    <source>
        <dbReference type="Proteomes" id="UP001359559"/>
    </source>
</evidence>
<dbReference type="EMBL" id="JAYKXN010000005">
    <property type="protein sequence ID" value="KAK7285647.1"/>
    <property type="molecule type" value="Genomic_DNA"/>
</dbReference>
<gene>
    <name evidence="1" type="ORF">RJT34_20424</name>
</gene>
<dbReference type="Proteomes" id="UP001359559">
    <property type="component" value="Unassembled WGS sequence"/>
</dbReference>
<keyword evidence="2" id="KW-1185">Reference proteome</keyword>
<evidence type="ECO:0000313" key="1">
    <source>
        <dbReference type="EMBL" id="KAK7285647.1"/>
    </source>
</evidence>
<reference evidence="1 2" key="1">
    <citation type="submission" date="2024-01" db="EMBL/GenBank/DDBJ databases">
        <title>The genomes of 5 underutilized Papilionoideae crops provide insights into root nodulation and disease resistance.</title>
        <authorList>
            <person name="Yuan L."/>
        </authorList>
    </citation>
    <scope>NUCLEOTIDE SEQUENCE [LARGE SCALE GENOMIC DNA]</scope>
    <source>
        <strain evidence="1">LY-2023</strain>
        <tissue evidence="1">Leaf</tissue>
    </source>
</reference>
<sequence length="70" mass="7780">MTGLCKHHVSPNASLFFILIHITIDEAMREDVVNTHDVRRCCRPWRERACDGREVGGSEDGDGGVVLGED</sequence>
<dbReference type="AlphaFoldDB" id="A0AAN9P568"/>
<organism evidence="1 2">
    <name type="scientific">Clitoria ternatea</name>
    <name type="common">Butterfly pea</name>
    <dbReference type="NCBI Taxonomy" id="43366"/>
    <lineage>
        <taxon>Eukaryota</taxon>
        <taxon>Viridiplantae</taxon>
        <taxon>Streptophyta</taxon>
        <taxon>Embryophyta</taxon>
        <taxon>Tracheophyta</taxon>
        <taxon>Spermatophyta</taxon>
        <taxon>Magnoliopsida</taxon>
        <taxon>eudicotyledons</taxon>
        <taxon>Gunneridae</taxon>
        <taxon>Pentapetalae</taxon>
        <taxon>rosids</taxon>
        <taxon>fabids</taxon>
        <taxon>Fabales</taxon>
        <taxon>Fabaceae</taxon>
        <taxon>Papilionoideae</taxon>
        <taxon>50 kb inversion clade</taxon>
        <taxon>NPAAA clade</taxon>
        <taxon>indigoferoid/millettioid clade</taxon>
        <taxon>Phaseoleae</taxon>
        <taxon>Clitoria</taxon>
    </lineage>
</organism>
<protein>
    <submittedName>
        <fullName evidence="1">Uncharacterized protein</fullName>
    </submittedName>
</protein>
<name>A0AAN9P568_CLITE</name>
<proteinExistence type="predicted"/>